<accession>W5JMS9</accession>
<dbReference type="Pfam" id="PF14668">
    <property type="entry name" value="RICTOR_V"/>
    <property type="match status" value="1"/>
</dbReference>
<dbReference type="SMART" id="SM01310">
    <property type="entry name" value="RICTOR_V"/>
    <property type="match status" value="1"/>
</dbReference>
<feature type="compositionally biased region" description="Polar residues" evidence="2">
    <location>
        <begin position="594"/>
        <end position="604"/>
    </location>
</feature>
<dbReference type="VEuPathDB" id="VectorBase:ADAC003627"/>
<reference evidence="6 8" key="1">
    <citation type="journal article" date="2010" name="BMC Genomics">
        <title>Combination of measures distinguishes pre-miRNAs from other stem-loops in the genome of the newly sequenced Anopheles darlingi.</title>
        <authorList>
            <person name="Mendes N.D."/>
            <person name="Freitas A.T."/>
            <person name="Vasconcelos A.T."/>
            <person name="Sagot M.F."/>
        </authorList>
    </citation>
    <scope>NUCLEOTIDE SEQUENCE</scope>
</reference>
<evidence type="ECO:0000256" key="1">
    <source>
        <dbReference type="ARBA" id="ARBA00008878"/>
    </source>
</evidence>
<dbReference type="Pfam" id="PF14664">
    <property type="entry name" value="RICTOR_N"/>
    <property type="match status" value="1"/>
</dbReference>
<dbReference type="eggNOG" id="KOG3694">
    <property type="taxonomic scope" value="Eukaryota"/>
</dbReference>
<feature type="domain" description="Rapamycin-insensitive companion of mTOR N-terminal" evidence="4">
    <location>
        <begin position="84"/>
        <end position="478"/>
    </location>
</feature>
<feature type="domain" description="Rapamycin-insensitive companion of mTOR middle" evidence="3">
    <location>
        <begin position="630"/>
        <end position="853"/>
    </location>
</feature>
<dbReference type="EMBL" id="ADMH02000938">
    <property type="protein sequence ID" value="ETN64623.1"/>
    <property type="molecule type" value="Genomic_DNA"/>
</dbReference>
<dbReference type="Pfam" id="PF14666">
    <property type="entry name" value="RICTOR_M"/>
    <property type="match status" value="1"/>
</dbReference>
<dbReference type="InterPro" id="IPR029453">
    <property type="entry name" value="Rictor_IV"/>
</dbReference>
<dbReference type="InterPro" id="IPR028268">
    <property type="entry name" value="Pianissimo_fam"/>
</dbReference>
<sequence length="1821" mass="204046">MAMSSWMIRRSIRQRSRPAPEDCYEIDADKSARENAEDIFTDLYSAQTSVNKRLSLLNALVKLNQRWKRETCMFSQPKSWYIGLHGTTKQWMGLAMDRETTLGFSCEQMMGCLKCNLLHPMSQIRAATLRTIRHLLIVPPDQRLFNALQLPHLVCRSLDIVLRNTEERMQALKLIRRMLAVAPNEINPAVVRCLVSLGESGSAGMFSSGTGTLPGVGAHPGHEDRLLRCCLATLCEVGVLNPIMLIKCGGVSVITRSILECHSPRIAESLCGVLLYMLEWPHTRNIAAIRLDCFVAPYCDFTYRVGILDRNKDARDLRFTCSRLALLSVLRSWAGTIEFCNPLQPSGLKALIDIMYLNQLEIRKAVLELLYELLGLTQPVWTDEYLVAMQVVDPAEYQDAWRLNEGFVGAEGISILPSLASNVPKLCEIHIALLLYCFVEHGLLNALIEVIISSDTFISVRATILLAKITHQLHHLLPAEICDHTPAAALPMLVAHAIDGNHQARAAISALQQLHVMLQNRPASCSFYLDCIIQRGELINTRTFRRELSSNNTVMSSSMPVGGNYGTQEETKRAPLELSQWSAGMTVGRPLGQIPSSNDSSMTKLSGPETVDRPSDKRTLRRSKILNMWDCLKEGDRLIKESNVLLVKDPNMWDWDVIITILRSDILGVRMEEQNNRFIRRLVDYFKPSNNRFSHQDLVSTNRQLPAYVTAGLELIDTLLRSPELECIRILTDLFTDISRQLLAIHAKKSAHECLFSPQHMTSTMCQQYFLFIGRMCRTDCGMEILRNTDVFKELSTIVQKTNHLCYIKLIISGLDYNMEGEPRAILSKALQKHPSVKARLYALQMLRVLLRARMPNFEVWGVQLMLELVASVQGEGQPRCMQLALIDLLEEASYERVYLEELTHCWPRLDQLGDRGKMIMMRFYSIPRGLNHSSAQVLNEIEQWLSIYNERYVLLIESDTHANLTQHTRTEDGTYSRRHCSNTSATGGGETCNLLPHLYGQLAQTNQGFSQLVCHGKLDELMGMLRDNRLRNERDSLRLKTALWAVCHACTSKASLEYFLEHYPCLLPRLVQLVRSAEVYSIRASALGGLCLIATTTQGVAALQKIGWASVRHDRSTNWPINEPYNLVVPEMASLSCIDQPDASITSGNMISFSGLDNVYGNHLEQSDSNIRSTGRIRMVSSKLGASSSPQQSSDTYEDFSTNRFQFSFLSGEVTLSNSSSVTDSRSDRASTMFISYPKENYRKHRHMSYMRRPLLSISSMDDLEMENAHCDRMLASMMIPASPPNLANLGPLLPKPDSRWKIASLDRKFISNKKFIKDDTETSGNVTMRSVLQPKNTNGPCYIGICFPRNILHLFPEHGTRQTHIFYKRSEPPQFEVSKEGRSWLDSAAPAQQNVSSALSFSKNADDDLLDYERVTKDVGPLSSGNITESEDGYGNRKRWSHENHKKAQCLRCAWKLADERLRSGRNRTAPLFPSEDALKIEDANYGQLASESIANTILRHVQRMANPVWSKQSRLALLDIKQSHPIAFTDVCLYSEVCYLLSHNTFRLASRRFLQELFLELEFGQIYGKSSTTNEPNQEVIYHNATTAARLGRSKDATTTVTPVEQLSAGSGRPHIAQLPLLGIAVKAGGTVGGLGALLKSPPLASVYEASLENLNEMSPAPESKLKPTKPPESGELAPDDSRSVPMAADLSKRDSSGAHEQPPNVSGRSQSKVLTADDSRVRTRPRFNTLELDLSCAKNKFPIRDRTARDNGRPVSASCAVSPSSVSSLFGTGSISAVTSPTQLEPAQPQVQFGSLFCEQRQHLKSSKSETTLEKHT</sequence>
<dbReference type="GO" id="GO:0043539">
    <property type="term" value="F:protein serine/threonine kinase activator activity"/>
    <property type="evidence" value="ECO:0007669"/>
    <property type="project" value="TreeGrafter"/>
</dbReference>
<dbReference type="InterPro" id="IPR029452">
    <property type="entry name" value="RICTOR_V"/>
</dbReference>
<dbReference type="PANTHER" id="PTHR13298:SF11">
    <property type="entry name" value="RAPAMYCIN-INSENSITIVE COMPANION OF MTOR"/>
    <property type="match status" value="1"/>
</dbReference>
<dbReference type="Pfam" id="PF14663">
    <property type="entry name" value="RasGEF_N_2"/>
    <property type="match status" value="1"/>
</dbReference>
<keyword evidence="8" id="KW-1185">Reference proteome</keyword>
<comment type="similarity">
    <text evidence="1">Belongs to the RICTOR family.</text>
</comment>
<dbReference type="SMART" id="SM01307">
    <property type="entry name" value="RICTOR_M"/>
    <property type="match status" value="1"/>
</dbReference>
<reference evidence="7" key="4">
    <citation type="submission" date="2015-06" db="UniProtKB">
        <authorList>
            <consortium name="EnsemblMetazoa"/>
        </authorList>
    </citation>
    <scope>IDENTIFICATION</scope>
</reference>
<feature type="compositionally biased region" description="Polar residues" evidence="2">
    <location>
        <begin position="1707"/>
        <end position="1717"/>
    </location>
</feature>
<dbReference type="InterPro" id="IPR029451">
    <property type="entry name" value="RICTOR_M"/>
</dbReference>
<proteinExistence type="inferred from homology"/>
<organism evidence="6">
    <name type="scientific">Anopheles darlingi</name>
    <name type="common">Mosquito</name>
    <dbReference type="NCBI Taxonomy" id="43151"/>
    <lineage>
        <taxon>Eukaryota</taxon>
        <taxon>Metazoa</taxon>
        <taxon>Ecdysozoa</taxon>
        <taxon>Arthropoda</taxon>
        <taxon>Hexapoda</taxon>
        <taxon>Insecta</taxon>
        <taxon>Pterygota</taxon>
        <taxon>Neoptera</taxon>
        <taxon>Endopterygota</taxon>
        <taxon>Diptera</taxon>
        <taxon>Nematocera</taxon>
        <taxon>Culicoidea</taxon>
        <taxon>Culicidae</taxon>
        <taxon>Anophelinae</taxon>
        <taxon>Anopheles</taxon>
    </lineage>
</organism>
<dbReference type="STRING" id="43151.W5JMS9"/>
<dbReference type="SMART" id="SM01308">
    <property type="entry name" value="RICTOR_N"/>
    <property type="match status" value="1"/>
</dbReference>
<dbReference type="OMA" id="PVWTDEY"/>
<dbReference type="Proteomes" id="UP000000673">
    <property type="component" value="Unassembled WGS sequence"/>
</dbReference>
<protein>
    <submittedName>
        <fullName evidence="6">Rapamycin-insensitive companion of Tor</fullName>
    </submittedName>
</protein>
<dbReference type="InterPro" id="IPR028267">
    <property type="entry name" value="Pianissimo_N"/>
</dbReference>
<name>W5JMS9_ANODA</name>
<gene>
    <name evidence="6" type="ORF">AND_003627</name>
</gene>
<feature type="domain" description="Rapamycin-insensitive companion of mTOR" evidence="5">
    <location>
        <begin position="1037"/>
        <end position="1111"/>
    </location>
</feature>
<dbReference type="EnsemblMetazoa" id="ADAC003627-RA">
    <property type="protein sequence ID" value="ADAC003627-PA"/>
    <property type="gene ID" value="ADAC003627"/>
</dbReference>
<feature type="region of interest" description="Disordered" evidence="2">
    <location>
        <begin position="1749"/>
        <end position="1771"/>
    </location>
</feature>
<dbReference type="VEuPathDB" id="VectorBase:ADAR2_010600"/>
<dbReference type="HOGENOM" id="CLU_001013_2_0_1"/>
<dbReference type="FunCoup" id="W5JMS9">
    <property type="interactions" value="413"/>
</dbReference>
<evidence type="ECO:0000313" key="7">
    <source>
        <dbReference type="EnsemblMetazoa" id="ADAC003627-PA"/>
    </source>
</evidence>
<evidence type="ECO:0000256" key="2">
    <source>
        <dbReference type="SAM" id="MobiDB-lite"/>
    </source>
</evidence>
<feature type="region of interest" description="Disordered" evidence="2">
    <location>
        <begin position="589"/>
        <end position="617"/>
    </location>
</feature>
<feature type="region of interest" description="Disordered" evidence="2">
    <location>
        <begin position="1661"/>
        <end position="1724"/>
    </location>
</feature>
<dbReference type="GO" id="GO:0051897">
    <property type="term" value="P:positive regulation of phosphatidylinositol 3-kinase/protein kinase B signal transduction"/>
    <property type="evidence" value="ECO:0007669"/>
    <property type="project" value="TreeGrafter"/>
</dbReference>
<evidence type="ECO:0000313" key="6">
    <source>
        <dbReference type="EMBL" id="ETN64623.1"/>
    </source>
</evidence>
<dbReference type="GO" id="GO:0031932">
    <property type="term" value="C:TORC2 complex"/>
    <property type="evidence" value="ECO:0007669"/>
    <property type="project" value="InterPro"/>
</dbReference>
<feature type="compositionally biased region" description="Low complexity" evidence="2">
    <location>
        <begin position="1758"/>
        <end position="1771"/>
    </location>
</feature>
<dbReference type="PANTHER" id="PTHR13298">
    <property type="entry name" value="CYTOSOLIC REGULATOR PIANISSIMO"/>
    <property type="match status" value="1"/>
</dbReference>
<evidence type="ECO:0000259" key="3">
    <source>
        <dbReference type="SMART" id="SM01307"/>
    </source>
</evidence>
<evidence type="ECO:0000313" key="8">
    <source>
        <dbReference type="Proteomes" id="UP000000673"/>
    </source>
</evidence>
<dbReference type="SUPFAM" id="SSF48371">
    <property type="entry name" value="ARM repeat"/>
    <property type="match status" value="1"/>
</dbReference>
<dbReference type="SMART" id="SM01303">
    <property type="entry name" value="RasGEF_N_2"/>
    <property type="match status" value="1"/>
</dbReference>
<dbReference type="InterPro" id="IPR016024">
    <property type="entry name" value="ARM-type_fold"/>
</dbReference>
<evidence type="ECO:0000259" key="5">
    <source>
        <dbReference type="SMART" id="SM01310"/>
    </source>
</evidence>
<evidence type="ECO:0000259" key="4">
    <source>
        <dbReference type="SMART" id="SM01308"/>
    </source>
</evidence>
<dbReference type="GO" id="GO:0038203">
    <property type="term" value="P:TORC2 signaling"/>
    <property type="evidence" value="ECO:0007669"/>
    <property type="project" value="TreeGrafter"/>
</dbReference>
<reference evidence="6" key="2">
    <citation type="submission" date="2010-05" db="EMBL/GenBank/DDBJ databases">
        <authorList>
            <person name="Almeida L.G."/>
            <person name="Nicolas M.F."/>
            <person name="Souza R.C."/>
            <person name="Vasconcelos A.T.R."/>
        </authorList>
    </citation>
    <scope>NUCLEOTIDE SEQUENCE</scope>
</reference>
<reference evidence="6" key="3">
    <citation type="journal article" date="2013" name="Nucleic Acids Res.">
        <title>The genome of Anopheles darlingi, the main neotropical malaria vector.</title>
        <authorList>
            <person name="Marinotti O."/>
            <person name="Cerqueira G.C."/>
            <person name="de Almeida L.G."/>
            <person name="Ferro M.I."/>
            <person name="Loreto E.L."/>
            <person name="Zaha A."/>
            <person name="Teixeira S.M."/>
            <person name="Wespiser A.R."/>
            <person name="Almeida E Silva A."/>
            <person name="Schlindwein A.D."/>
            <person name="Pacheco A.C."/>
            <person name="Silva A.L."/>
            <person name="Graveley B.R."/>
            <person name="Walenz B.P."/>
            <person name="Lima Bde A."/>
            <person name="Ribeiro C.A."/>
            <person name="Nunes-Silva C.G."/>
            <person name="de Carvalho C.R."/>
            <person name="Soares C.M."/>
            <person name="de Menezes C.B."/>
            <person name="Matiolli C."/>
            <person name="Caffrey D."/>
            <person name="Araujo D.A."/>
            <person name="de Oliveira D.M."/>
            <person name="Golenbock D."/>
            <person name="Grisard E.C."/>
            <person name="Fantinatti-Garboggini F."/>
            <person name="de Carvalho F.M."/>
            <person name="Barcellos F.G."/>
            <person name="Prosdocimi F."/>
            <person name="May G."/>
            <person name="Azevedo Junior G.M."/>
            <person name="Guimaraes G.M."/>
            <person name="Goldman G.H."/>
            <person name="Padilha I.Q."/>
            <person name="Batista Jda S."/>
            <person name="Ferro J.A."/>
            <person name="Ribeiro J.M."/>
            <person name="Fietto J.L."/>
            <person name="Dabbas K.M."/>
            <person name="Cerdeira L."/>
            <person name="Agnez-Lima L.F."/>
            <person name="Brocchi M."/>
            <person name="de Carvalho M.O."/>
            <person name="Teixeira Mde M."/>
            <person name="Diniz Maia Mde M."/>
            <person name="Goldman M.H."/>
            <person name="Cruz Schneider M.P."/>
            <person name="Felipe M.S."/>
            <person name="Hungria M."/>
            <person name="Nicolas M.F."/>
            <person name="Pereira M."/>
            <person name="Montes M.A."/>
            <person name="Cantao M.E."/>
            <person name="Vincentz M."/>
            <person name="Rafael M.S."/>
            <person name="Silverman N."/>
            <person name="Stoco P.H."/>
            <person name="Souza R.C."/>
            <person name="Vicentini R."/>
            <person name="Gazzinelli R.T."/>
            <person name="Neves Rde O."/>
            <person name="Silva R."/>
            <person name="Astolfi-Filho S."/>
            <person name="Maciel T.E."/>
            <person name="Urmenyi T.P."/>
            <person name="Tadei W.P."/>
            <person name="Camargo E.P."/>
            <person name="de Vasconcelos A.T."/>
        </authorList>
    </citation>
    <scope>NUCLEOTIDE SEQUENCE</scope>
</reference>